<evidence type="ECO:0008006" key="4">
    <source>
        <dbReference type="Google" id="ProtNLM"/>
    </source>
</evidence>
<dbReference type="HOGENOM" id="CLU_844005_0_0_6"/>
<name>A0A0A7S396_FRIPE</name>
<feature type="signal peptide" evidence="1">
    <location>
        <begin position="1"/>
        <end position="28"/>
    </location>
</feature>
<keyword evidence="3" id="KW-1185">Reference proteome</keyword>
<dbReference type="Proteomes" id="UP000030901">
    <property type="component" value="Chromosome"/>
</dbReference>
<accession>A0A0A7S396</accession>
<dbReference type="EMBL" id="CP009056">
    <property type="protein sequence ID" value="AJA45939.1"/>
    <property type="molecule type" value="Genomic_DNA"/>
</dbReference>
<proteinExistence type="predicted"/>
<organism evidence="2 3">
    <name type="scientific">Frischella perrara</name>
    <dbReference type="NCBI Taxonomy" id="1267021"/>
    <lineage>
        <taxon>Bacteria</taxon>
        <taxon>Pseudomonadati</taxon>
        <taxon>Pseudomonadota</taxon>
        <taxon>Gammaproteobacteria</taxon>
        <taxon>Orbales</taxon>
        <taxon>Orbaceae</taxon>
        <taxon>Frischella</taxon>
    </lineage>
</organism>
<reference evidence="2 3" key="1">
    <citation type="journal article" date="2014" name="Appl. Environ. Microbiol.">
        <title>Gut symbionts from distinct hosts exhibit genotoxic activity via divergent colibactin biosynthetic pathways.</title>
        <authorList>
            <person name="Engel P."/>
            <person name="Vizcaino M.I."/>
            <person name="Crawford J.M."/>
        </authorList>
    </citation>
    <scope>NUCLEOTIDE SEQUENCE [LARGE SCALE GENOMIC DNA]</scope>
    <source>
        <strain evidence="2 3">PEB0191</strain>
    </source>
</reference>
<protein>
    <recommendedName>
        <fullName evidence="4">Curli production assembly/transport component CsgG</fullName>
    </recommendedName>
</protein>
<gene>
    <name evidence="2" type="ORF">FPB0191_02133</name>
</gene>
<dbReference type="AlphaFoldDB" id="A0A0A7S396"/>
<evidence type="ECO:0000256" key="1">
    <source>
        <dbReference type="SAM" id="SignalP"/>
    </source>
</evidence>
<sequence>MTMNRLIKLKFGLIAIFILSACSSQSEKQSTSNEDQQIISNVAADMDNQVALYENGLGEKQIERYKMVVLPTQVNLSNQYQLPISSDLLSETITHEIATALHNSQRFEILANKHSNDSQSNESSEVDSNGITQSEFYLKSTLTQLDTDETVRILKATGQGVEEKQVSTTVLYQIIDAKTNKIVLGRSLRYQLKSTTNSESLSTTINNTFAKIADLMKREVLNEIYPIRILKADNNQIILDQPLPVDTECDVIRIGEKLKDGYTNSVLGYEQTQVGKLAVTNVTSVLSYGKIIDGQVSEGDICKIGQAKSLVASELVIRTERGGVILPFD</sequence>
<evidence type="ECO:0000313" key="3">
    <source>
        <dbReference type="Proteomes" id="UP000030901"/>
    </source>
</evidence>
<dbReference type="PROSITE" id="PS51257">
    <property type="entry name" value="PROKAR_LIPOPROTEIN"/>
    <property type="match status" value="1"/>
</dbReference>
<keyword evidence="1" id="KW-0732">Signal</keyword>
<dbReference type="OrthoDB" id="193695at2"/>
<dbReference type="KEGG" id="fpp:FPB0191_02133"/>
<dbReference type="STRING" id="1267021.FPB0191_02133"/>
<feature type="chain" id="PRO_5002032785" description="Curli production assembly/transport component CsgG" evidence="1">
    <location>
        <begin position="29"/>
        <end position="329"/>
    </location>
</feature>
<evidence type="ECO:0000313" key="2">
    <source>
        <dbReference type="EMBL" id="AJA45939.1"/>
    </source>
</evidence>